<dbReference type="EMBL" id="CZBI01000004">
    <property type="protein sequence ID" value="CUQ23640.1"/>
    <property type="molecule type" value="Genomic_DNA"/>
</dbReference>
<evidence type="ECO:0000313" key="1">
    <source>
        <dbReference type="EMBL" id="CUQ23640.1"/>
    </source>
</evidence>
<organism evidence="1 2">
    <name type="scientific">Bacteroides thetaiotaomicron</name>
    <dbReference type="NCBI Taxonomy" id="818"/>
    <lineage>
        <taxon>Bacteria</taxon>
        <taxon>Pseudomonadati</taxon>
        <taxon>Bacteroidota</taxon>
        <taxon>Bacteroidia</taxon>
        <taxon>Bacteroidales</taxon>
        <taxon>Bacteroidaceae</taxon>
        <taxon>Bacteroides</taxon>
    </lineage>
</organism>
<evidence type="ECO:0008006" key="3">
    <source>
        <dbReference type="Google" id="ProtNLM"/>
    </source>
</evidence>
<dbReference type="RefSeq" id="WP_055219922.1">
    <property type="nucleotide sequence ID" value="NZ_CZBI01000004.1"/>
</dbReference>
<dbReference type="AlphaFoldDB" id="A0A174UUW9"/>
<evidence type="ECO:0000313" key="2">
    <source>
        <dbReference type="Proteomes" id="UP000095541"/>
    </source>
</evidence>
<gene>
    <name evidence="1" type="ORF">ERS852557_03113</name>
</gene>
<reference evidence="1 2" key="1">
    <citation type="submission" date="2015-09" db="EMBL/GenBank/DDBJ databases">
        <authorList>
            <consortium name="Pathogen Informatics"/>
        </authorList>
    </citation>
    <scope>NUCLEOTIDE SEQUENCE [LARGE SCALE GENOMIC DNA]</scope>
    <source>
        <strain evidence="1 2">2789STDY5834945</strain>
    </source>
</reference>
<name>A0A174UUW9_BACT4</name>
<protein>
    <recommendedName>
        <fullName evidence="3">Phage protein</fullName>
    </recommendedName>
</protein>
<accession>A0A174UUW9</accession>
<dbReference type="Proteomes" id="UP000095541">
    <property type="component" value="Unassembled WGS sequence"/>
</dbReference>
<sequence>MAIRMTTSLSEINAMFDTGTKQIDSVTIQALANLGNECVTEARDRSQEESWFNQTGNLRSSVGYVVVAHGEIVKTSGFETVLSGSEGSKTGKELAVRLAKNYSSGYVLIVVAGMHYAEYVEAKGSKSVLASAELLAHAEFYHMMEKLKSQVVG</sequence>
<proteinExistence type="predicted"/>